<dbReference type="AlphaFoldDB" id="A0A8B3GWY7"/>
<reference evidence="1 2" key="1">
    <citation type="journal article" date="2018" name="Front. Microbiol.">
        <title>Conversion of Methionine to Cysteine in Lactobacillus paracasei Depends on the Highly Mobile cysK-ctl-cysE Gene Cluster.</title>
        <authorList>
            <person name="Wuthrich D."/>
            <person name="Irmler S."/>
            <person name="Berthoud H."/>
            <person name="Guggenbuhl B."/>
            <person name="Eugster E."/>
            <person name="Bruggmann R."/>
        </authorList>
    </citation>
    <scope>NUCLEOTIDE SEQUENCE [LARGE SCALE GENOMIC DNA]</scope>
    <source>
        <strain evidence="1 2">FAM6012</strain>
    </source>
</reference>
<name>A0A8B3GWY7_LACPA</name>
<organism evidence="1 2">
    <name type="scientific">Lacticaseibacillus paracasei</name>
    <name type="common">Lactobacillus paracasei</name>
    <dbReference type="NCBI Taxonomy" id="1597"/>
    <lineage>
        <taxon>Bacteria</taxon>
        <taxon>Bacillati</taxon>
        <taxon>Bacillota</taxon>
        <taxon>Bacilli</taxon>
        <taxon>Lactobacillales</taxon>
        <taxon>Lactobacillaceae</taxon>
        <taxon>Lacticaseibacillus</taxon>
    </lineage>
</organism>
<evidence type="ECO:0000313" key="2">
    <source>
        <dbReference type="Proteomes" id="UP000284123"/>
    </source>
</evidence>
<dbReference type="Proteomes" id="UP000284123">
    <property type="component" value="Unassembled WGS sequence"/>
</dbReference>
<comment type="caution">
    <text evidence="1">The sequence shown here is derived from an EMBL/GenBank/DDBJ whole genome shotgun (WGS) entry which is preliminary data.</text>
</comment>
<gene>
    <name evidence="1" type="ORF">FAM6012_00068</name>
</gene>
<proteinExistence type="predicted"/>
<sequence>MEMKIAREQTAPVWFYSLAVLITQLDGGAASTLLS</sequence>
<protein>
    <submittedName>
        <fullName evidence="1">Uncharacterized protein</fullName>
    </submittedName>
</protein>
<evidence type="ECO:0000313" key="1">
    <source>
        <dbReference type="EMBL" id="RNE34246.1"/>
    </source>
</evidence>
<dbReference type="EMBL" id="LKGI01000007">
    <property type="protein sequence ID" value="RNE34246.1"/>
    <property type="molecule type" value="Genomic_DNA"/>
</dbReference>
<accession>A0A8B3GWY7</accession>